<evidence type="ECO:0000313" key="3">
    <source>
        <dbReference type="Proteomes" id="UP000010797"/>
    </source>
</evidence>
<keyword evidence="1" id="KW-0732">Signal</keyword>
<protein>
    <submittedName>
        <fullName evidence="2">Uncharacterized protein</fullName>
    </submittedName>
</protein>
<name>L0F6V1_DESDL</name>
<dbReference type="OrthoDB" id="2077944at2"/>
<dbReference type="EMBL" id="CP003344">
    <property type="protein sequence ID" value="AGA68386.1"/>
    <property type="molecule type" value="Genomic_DNA"/>
</dbReference>
<feature type="signal peptide" evidence="1">
    <location>
        <begin position="1"/>
        <end position="29"/>
    </location>
</feature>
<feature type="chain" id="PRO_5003941955" evidence="1">
    <location>
        <begin position="30"/>
        <end position="1086"/>
    </location>
</feature>
<dbReference type="eggNOG" id="ENOG5032TPC">
    <property type="taxonomic scope" value="Bacteria"/>
</dbReference>
<evidence type="ECO:0000256" key="1">
    <source>
        <dbReference type="SAM" id="SignalP"/>
    </source>
</evidence>
<accession>L0F6V1</accession>
<organism evidence="2 3">
    <name type="scientific">Desulfitobacterium dichloroeliminans (strain LMG P-21439 / DCA1)</name>
    <dbReference type="NCBI Taxonomy" id="871963"/>
    <lineage>
        <taxon>Bacteria</taxon>
        <taxon>Bacillati</taxon>
        <taxon>Bacillota</taxon>
        <taxon>Clostridia</taxon>
        <taxon>Eubacteriales</taxon>
        <taxon>Desulfitobacteriaceae</taxon>
        <taxon>Desulfitobacterium</taxon>
    </lineage>
</organism>
<dbReference type="Proteomes" id="UP000010797">
    <property type="component" value="Chromosome"/>
</dbReference>
<dbReference type="KEGG" id="ddl:Desdi_0863"/>
<dbReference type="RefSeq" id="WP_015261387.1">
    <property type="nucleotide sequence ID" value="NC_019903.1"/>
</dbReference>
<dbReference type="STRING" id="871963.Desdi_0863"/>
<evidence type="ECO:0000313" key="2">
    <source>
        <dbReference type="EMBL" id="AGA68386.1"/>
    </source>
</evidence>
<reference evidence="3" key="1">
    <citation type="submission" date="2012-02" db="EMBL/GenBank/DDBJ databases">
        <title>Complete sequence of Desulfitobacterium dichloroeliminans LMG P-21439.</title>
        <authorList>
            <person name="Lucas S."/>
            <person name="Han J."/>
            <person name="Lapidus A."/>
            <person name="Cheng J.-F."/>
            <person name="Goodwin L."/>
            <person name="Pitluck S."/>
            <person name="Peters L."/>
            <person name="Ovchinnikova G."/>
            <person name="Teshima H."/>
            <person name="Detter J.C."/>
            <person name="Han C."/>
            <person name="Tapia R."/>
            <person name="Land M."/>
            <person name="Hauser L."/>
            <person name="Kyrpides N."/>
            <person name="Ivanova N."/>
            <person name="Pagani I."/>
            <person name="Kruse T."/>
            <person name="de Vos W.M."/>
            <person name="Boon N."/>
            <person name="Smidt H."/>
            <person name="Woyke T."/>
        </authorList>
    </citation>
    <scope>NUCLEOTIDE SEQUENCE [LARGE SCALE GENOMIC DNA]</scope>
    <source>
        <strain evidence="3">LMG P-21439 / DCA1</strain>
    </source>
</reference>
<keyword evidence="3" id="KW-1185">Reference proteome</keyword>
<dbReference type="AlphaFoldDB" id="L0F6V1"/>
<dbReference type="HOGENOM" id="CLU_285253_0_0_9"/>
<proteinExistence type="predicted"/>
<gene>
    <name evidence="2" type="ordered locus">Desdi_0863</name>
</gene>
<sequence>MKIRRKTYFKTIIVFLLFSLILMPMGVYAAGPKEGDYVDPVEYYDLAQFADMQLTAQSDIREAILAKEYVPVELVLKPLTVSTSAIRLAHGNAGDMSSLEDYEAFQGEPWVVKHNEKSSYTVVYETGNAGAYRQAPDRVFGSDYNYQWQSSVNLTFDDVLYYLDENDWAGKFFNLDYHSAGSASSSASQEYVEPENNRNGTYTFKYTFEDNKVDERVRWFVDDTGILKLWLDTLTVPDGIFEEWRYENPSEVLRESMDMVSATVYFQVEKVKLGKVKGATVGAAGKVDTRADKDKGETGVSIPEALAIAIIGGAAAMAGAGAGGGGGDGGDNNSKRRSRYKMCLRKDFGDGIRYDTQPVTVYARIVEITPEGEEIDRPDLTSAIEIFSGGNLAVKDCSMAGNYMGALVSAKSVPGGENPGTGVVSIRFRGEEGSFQNNVTFRLIGKPYISFPEQGRYLTMTLPMLIGDGKVYETPVTLHDFLEKPASVRLDVAEGIPLSCELEESQDIENMGTIEESGVQSYILKVKNLSPKPEGQQALKQTFGFGIIAENDQEKAENSLNAELYPEGLSIREVKFDDQGYVLIDTFDNEATEEWGDVVPTGFVLDFAVPEQDDEGRPTVRVLEPQEYSPVFAGLKGTDERTTHLADRFKYRIQEIPGNLKEYKFAPEEALVEEEGKPYYLTLPISCTYGQEEYTLDLPLRLLGGGPGPLAGWDEAFGHMKKVVSKVGGISPELAKMLRENGKKMSTAELRLVTYRICHDAVIYYTQDAAEYEKIAAELDNMLYYAEWLKWFGDQAFSYLISKYYGNTADALLSPAKDFFAAFLGEVLDYLLNDEPFTLEELETIKNITAGVDNLLVNAFDDATSRKNITFKQTCAAVAGFLVWKIAKNIYENRDRDGKVDIYSAITALTADLTAMGVKKIAGNFFDKALENSAVQKALNKPVSKWMQNIAPNVFKGRWDIDKQGEYLLKIVEFKQADIIKKYLEESFGAGAVKVVEMGEESAQDWLKSTEDSNASPVDLSAWPRISWVSEFIDENNRKTASLISIDLGFEAIGKFFDHLFGELFGEVPFATAAQSPPIDPPYMPE</sequence>